<feature type="chain" id="PRO_5046733568" description="Lipoprotein" evidence="2">
    <location>
        <begin position="24"/>
        <end position="211"/>
    </location>
</feature>
<keyword evidence="2" id="KW-0732">Signal</keyword>
<feature type="signal peptide" evidence="2">
    <location>
        <begin position="1"/>
        <end position="23"/>
    </location>
</feature>
<dbReference type="PROSITE" id="PS51257">
    <property type="entry name" value="PROKAR_LIPOPROTEIN"/>
    <property type="match status" value="1"/>
</dbReference>
<protein>
    <recommendedName>
        <fullName evidence="5">Lipoprotein</fullName>
    </recommendedName>
</protein>
<evidence type="ECO:0000313" key="3">
    <source>
        <dbReference type="EMBL" id="GGD24134.1"/>
    </source>
</evidence>
<evidence type="ECO:0000256" key="2">
    <source>
        <dbReference type="SAM" id="SignalP"/>
    </source>
</evidence>
<reference evidence="4" key="1">
    <citation type="journal article" date="2019" name="Int. J. Syst. Evol. Microbiol.">
        <title>The Global Catalogue of Microorganisms (GCM) 10K type strain sequencing project: providing services to taxonomists for standard genome sequencing and annotation.</title>
        <authorList>
            <consortium name="The Broad Institute Genomics Platform"/>
            <consortium name="The Broad Institute Genome Sequencing Center for Infectious Disease"/>
            <person name="Wu L."/>
            <person name="Ma J."/>
        </authorList>
    </citation>
    <scope>NUCLEOTIDE SEQUENCE [LARGE SCALE GENOMIC DNA]</scope>
    <source>
        <strain evidence="4">CGMCC 1.12922</strain>
    </source>
</reference>
<keyword evidence="4" id="KW-1185">Reference proteome</keyword>
<proteinExistence type="predicted"/>
<dbReference type="Proteomes" id="UP000617355">
    <property type="component" value="Unassembled WGS sequence"/>
</dbReference>
<dbReference type="EMBL" id="BMGI01000001">
    <property type="protein sequence ID" value="GGD24134.1"/>
    <property type="molecule type" value="Genomic_DNA"/>
</dbReference>
<name>A0ABQ1QDV8_9RHOB</name>
<sequence>MTRLKSIAARATALVLSAGLLSACAVTDLGDTPEPLGRFLLGHNVAVVSKDVEILQISRKIENDVWVDLVRDEMNTRFSRYDGDEYYHISTAILGYILAPPGIPVVAAPKSILMADVYLFRDSDGGKPLTDEPKRFTVFEEGGDALIGSGLTRTAEEQARSLARSLAKQVQNWMLENKEWFGDASLMDPATTSPGRPVQPLEPQSRPATEG</sequence>
<gene>
    <name evidence="3" type="ORF">GCM10011358_05730</name>
</gene>
<organism evidence="3 4">
    <name type="scientific">Sinisalibacter lacisalsi</name>
    <dbReference type="NCBI Taxonomy" id="1526570"/>
    <lineage>
        <taxon>Bacteria</taxon>
        <taxon>Pseudomonadati</taxon>
        <taxon>Pseudomonadota</taxon>
        <taxon>Alphaproteobacteria</taxon>
        <taxon>Rhodobacterales</taxon>
        <taxon>Roseobacteraceae</taxon>
        <taxon>Sinisalibacter</taxon>
    </lineage>
</organism>
<feature type="region of interest" description="Disordered" evidence="1">
    <location>
        <begin position="184"/>
        <end position="211"/>
    </location>
</feature>
<evidence type="ECO:0000313" key="4">
    <source>
        <dbReference type="Proteomes" id="UP000617355"/>
    </source>
</evidence>
<dbReference type="RefSeq" id="WP_188526092.1">
    <property type="nucleotide sequence ID" value="NZ_BMGI01000001.1"/>
</dbReference>
<accession>A0ABQ1QDV8</accession>
<evidence type="ECO:0000256" key="1">
    <source>
        <dbReference type="SAM" id="MobiDB-lite"/>
    </source>
</evidence>
<evidence type="ECO:0008006" key="5">
    <source>
        <dbReference type="Google" id="ProtNLM"/>
    </source>
</evidence>
<comment type="caution">
    <text evidence="3">The sequence shown here is derived from an EMBL/GenBank/DDBJ whole genome shotgun (WGS) entry which is preliminary data.</text>
</comment>